<accession>A0AB38TYT9</accession>
<dbReference type="InterPro" id="IPR051873">
    <property type="entry name" value="KNR4/SMI1_regulator"/>
</dbReference>
<dbReference type="Gene3D" id="2.40.340.10">
    <property type="entry name" value="MoeA, C-terminal, domain IV"/>
    <property type="match status" value="1"/>
</dbReference>
<dbReference type="PANTHER" id="PTHR47432:SF1">
    <property type="entry name" value="CELL WALL ASSEMBLY REGULATOR SMI1"/>
    <property type="match status" value="1"/>
</dbReference>
<proteinExistence type="predicted"/>
<evidence type="ECO:0000313" key="4">
    <source>
        <dbReference type="Proteomes" id="UP001059745"/>
    </source>
</evidence>
<dbReference type="SMART" id="SM00860">
    <property type="entry name" value="SMI1_KNR4"/>
    <property type="match status" value="1"/>
</dbReference>
<dbReference type="Pfam" id="PF03453">
    <property type="entry name" value="MoeA_N"/>
    <property type="match status" value="1"/>
</dbReference>
<dbReference type="GO" id="GO:0006777">
    <property type="term" value="P:Mo-molybdopterin cofactor biosynthetic process"/>
    <property type="evidence" value="ECO:0007669"/>
    <property type="project" value="UniProtKB-KW"/>
</dbReference>
<dbReference type="EMBL" id="CP104215">
    <property type="protein sequence ID" value="UWX72334.1"/>
    <property type="molecule type" value="Genomic_DNA"/>
</dbReference>
<sequence length="671" mass="71664">MNSPINYPPWLEEAYRTCRATVPGAARLETILVQDAWMRVTAAEVVAQADAPPVPLAACDGYALHAADTAHASREAPIELALSLSFPGLVSADISPAARALEAGGARAIPALTPLPARADAVASSARHVVSIENGPPRMVFERPLHAGEDVIAAGSDYRRGQVLLVAGERITAGRQARLIAAGVREVVVARRLRIGVVVSSYEYRSSVDDPDLWRRPDPAGPYVHATLRQLGYEPYPIEYLVPPDMSLPPPALRQAQEVFTRQLEALAERYDLIIGLGLPDDKDHMRFGMNAQRSFSGHGGRVTIRQVPGANLGTGNSLERSPAIKRRVDVYRADGTLGGAQTLTVLDQATLINLPGQIGSVAVLMRAIVPHLLDRLEHVARPGPHWHTALLASAARREPASNTMRWGRLRRDGLGVCRVELLAEQAEALLGSFSQADALVAIPAGDAPLAAGSSVYVLPLDRSAYDAPDATAQPLAEMPEVRAAASGMAVDEVGVPVTLDDVETSWAKLDARLAGLATDASPGLNGPASAERIAALQAALGLALPADLLVSLRIHDGQSAAGLPLVGEDRLLGNADILAQWSLWRGLVTAGDFEGVESEPDRGIKTDWYNLRWIPFTHDGSGNHLCVDLDPAEHGRPGQVIRVWHDDARRELIADSYARWLADVAGTSRG</sequence>
<dbReference type="Gene3D" id="2.170.190.11">
    <property type="entry name" value="Molybdopterin biosynthesis moea protein, domain 3"/>
    <property type="match status" value="1"/>
</dbReference>
<dbReference type="RefSeq" id="WP_105827767.1">
    <property type="nucleotide sequence ID" value="NZ_CADESY010000007.1"/>
</dbReference>
<evidence type="ECO:0000313" key="3">
    <source>
        <dbReference type="EMBL" id="UWX72334.1"/>
    </source>
</evidence>
<dbReference type="Proteomes" id="UP001059745">
    <property type="component" value="Chromosome 2"/>
</dbReference>
<dbReference type="SUPFAM" id="SSF63867">
    <property type="entry name" value="MoeA C-terminal domain-like"/>
    <property type="match status" value="1"/>
</dbReference>
<reference evidence="3" key="1">
    <citation type="submission" date="2022-09" db="EMBL/GenBank/DDBJ databases">
        <title>Genomic of Burkholderia gladioli.</title>
        <authorList>
            <person name="Wu H."/>
        </authorList>
    </citation>
    <scope>NUCLEOTIDE SEQUENCE</scope>
    <source>
        <strain evidence="3">ZN-S4</strain>
    </source>
</reference>
<dbReference type="Pfam" id="PF03454">
    <property type="entry name" value="MoeA_C"/>
    <property type="match status" value="1"/>
</dbReference>
<dbReference type="Gene3D" id="3.40.980.10">
    <property type="entry name" value="MoaB/Mog-like domain"/>
    <property type="match status" value="1"/>
</dbReference>
<protein>
    <submittedName>
        <fullName evidence="3">SMI1/KNR4 family protein</fullName>
    </submittedName>
</protein>
<gene>
    <name evidence="3" type="ORF">NYZ96_28275</name>
</gene>
<dbReference type="SUPFAM" id="SSF63882">
    <property type="entry name" value="MoeA N-terminal region -like"/>
    <property type="match status" value="1"/>
</dbReference>
<dbReference type="AlphaFoldDB" id="A0AB38TYT9"/>
<dbReference type="Gene3D" id="3.40.1580.10">
    <property type="entry name" value="SMI1/KNR4-like"/>
    <property type="match status" value="1"/>
</dbReference>
<keyword evidence="1" id="KW-0501">Molybdenum cofactor biosynthesis</keyword>
<dbReference type="InterPro" id="IPR037883">
    <property type="entry name" value="Knr4/Smi1-like_sf"/>
</dbReference>
<dbReference type="InterPro" id="IPR036688">
    <property type="entry name" value="MoeA_C_domain_IV_sf"/>
</dbReference>
<evidence type="ECO:0000259" key="2">
    <source>
        <dbReference type="SMART" id="SM00860"/>
    </source>
</evidence>
<evidence type="ECO:0000256" key="1">
    <source>
        <dbReference type="ARBA" id="ARBA00023150"/>
    </source>
</evidence>
<dbReference type="InterPro" id="IPR036425">
    <property type="entry name" value="MoaB/Mog-like_dom_sf"/>
</dbReference>
<dbReference type="InterPro" id="IPR005110">
    <property type="entry name" value="MoeA_linker/N"/>
</dbReference>
<dbReference type="PANTHER" id="PTHR47432">
    <property type="entry name" value="CELL WALL ASSEMBLY REGULATOR SMI1"/>
    <property type="match status" value="1"/>
</dbReference>
<dbReference type="InterPro" id="IPR018958">
    <property type="entry name" value="Knr4/Smi1-like_dom"/>
</dbReference>
<dbReference type="Gene3D" id="3.90.105.10">
    <property type="entry name" value="Molybdopterin biosynthesis moea protein, domain 2"/>
    <property type="match status" value="1"/>
</dbReference>
<name>A0AB38TYT9_BURGA</name>
<dbReference type="InterPro" id="IPR005111">
    <property type="entry name" value="MoeA_C_domain_IV"/>
</dbReference>
<dbReference type="SUPFAM" id="SSF160631">
    <property type="entry name" value="SMI1/KNR4-like"/>
    <property type="match status" value="1"/>
</dbReference>
<dbReference type="InterPro" id="IPR036135">
    <property type="entry name" value="MoeA_linker/N_sf"/>
</dbReference>
<feature type="domain" description="Knr4/Smi1-like" evidence="2">
    <location>
        <begin position="528"/>
        <end position="664"/>
    </location>
</feature>
<dbReference type="Pfam" id="PF09346">
    <property type="entry name" value="SMI1_KNR4"/>
    <property type="match status" value="1"/>
</dbReference>
<organism evidence="3 4">
    <name type="scientific">Burkholderia gladioli</name>
    <name type="common">Pseudomonas marginata</name>
    <name type="synonym">Phytomonas marginata</name>
    <dbReference type="NCBI Taxonomy" id="28095"/>
    <lineage>
        <taxon>Bacteria</taxon>
        <taxon>Pseudomonadati</taxon>
        <taxon>Pseudomonadota</taxon>
        <taxon>Betaproteobacteria</taxon>
        <taxon>Burkholderiales</taxon>
        <taxon>Burkholderiaceae</taxon>
        <taxon>Burkholderia</taxon>
    </lineage>
</organism>